<keyword evidence="2" id="KW-0540">Nuclease</keyword>
<reference evidence="7" key="1">
    <citation type="journal article" date="2014" name="Front. Microbiol.">
        <title>High frequency of phylogenetically diverse reductive dehalogenase-homologous genes in deep subseafloor sedimentary metagenomes.</title>
        <authorList>
            <person name="Kawai M."/>
            <person name="Futagami T."/>
            <person name="Toyoda A."/>
            <person name="Takaki Y."/>
            <person name="Nishi S."/>
            <person name="Hori S."/>
            <person name="Arai W."/>
            <person name="Tsubouchi T."/>
            <person name="Morono Y."/>
            <person name="Uchiyama I."/>
            <person name="Ito T."/>
            <person name="Fujiyama A."/>
            <person name="Inagaki F."/>
            <person name="Takami H."/>
        </authorList>
    </citation>
    <scope>NUCLEOTIDE SEQUENCE</scope>
    <source>
        <strain evidence="7">Expedition CK06-06</strain>
    </source>
</reference>
<keyword evidence="5" id="KW-0460">Magnesium</keyword>
<dbReference type="InterPro" id="IPR022907">
    <property type="entry name" value="VapC_family"/>
</dbReference>
<keyword evidence="4" id="KW-0378">Hydrolase</keyword>
<evidence type="ECO:0000256" key="5">
    <source>
        <dbReference type="ARBA" id="ARBA00022842"/>
    </source>
</evidence>
<dbReference type="AlphaFoldDB" id="X1RXQ0"/>
<comment type="caution">
    <text evidence="7">The sequence shown here is derived from an EMBL/GenBank/DDBJ whole genome shotgun (WGS) entry which is preliminary data.</text>
</comment>
<accession>X1RXQ0</accession>
<evidence type="ECO:0000313" key="7">
    <source>
        <dbReference type="EMBL" id="GAI71696.1"/>
    </source>
</evidence>
<evidence type="ECO:0000256" key="1">
    <source>
        <dbReference type="ARBA" id="ARBA00022649"/>
    </source>
</evidence>
<sequence length="145" mass="16239">MPRLVVVDASVVLKWQLDDEEYIPQAAALRNDFYTLNVIKAIAPRLLVYEVINGILTATRRKRLDLDKALEAMNNLLALGVELREVEAGRILELALAYNLAAYDAAYLALAEGEGCELWTGDRPFYQAVGGKLSRIKWIGDYKVI</sequence>
<keyword evidence="3" id="KW-0479">Metal-binding</keyword>
<dbReference type="Gene3D" id="3.40.50.1010">
    <property type="entry name" value="5'-nuclease"/>
    <property type="match status" value="1"/>
</dbReference>
<gene>
    <name evidence="7" type="ORF">S12H4_06928</name>
</gene>
<keyword evidence="1" id="KW-1277">Toxin-antitoxin system</keyword>
<dbReference type="HAMAP" id="MF_00265">
    <property type="entry name" value="VapC_Nob1"/>
    <property type="match status" value="1"/>
</dbReference>
<dbReference type="CDD" id="cd09873">
    <property type="entry name" value="PIN_Pae0151-like"/>
    <property type="match status" value="1"/>
</dbReference>
<protein>
    <recommendedName>
        <fullName evidence="6">PIN domain-containing protein</fullName>
    </recommendedName>
</protein>
<dbReference type="EMBL" id="BARW01002500">
    <property type="protein sequence ID" value="GAI71696.1"/>
    <property type="molecule type" value="Genomic_DNA"/>
</dbReference>
<evidence type="ECO:0000256" key="3">
    <source>
        <dbReference type="ARBA" id="ARBA00022723"/>
    </source>
</evidence>
<evidence type="ECO:0000259" key="6">
    <source>
        <dbReference type="Pfam" id="PF01850"/>
    </source>
</evidence>
<proteinExistence type="inferred from homology"/>
<dbReference type="Pfam" id="PF01850">
    <property type="entry name" value="PIN"/>
    <property type="match status" value="1"/>
</dbReference>
<dbReference type="InterPro" id="IPR051619">
    <property type="entry name" value="TypeII_TA_RNase_PINc/VapC"/>
</dbReference>
<dbReference type="InterPro" id="IPR002716">
    <property type="entry name" value="PIN_dom"/>
</dbReference>
<name>X1RXQ0_9ZZZZ</name>
<dbReference type="PANTHER" id="PTHR35901">
    <property type="entry name" value="RIBONUCLEASE VAPC3"/>
    <property type="match status" value="1"/>
</dbReference>
<organism evidence="7">
    <name type="scientific">marine sediment metagenome</name>
    <dbReference type="NCBI Taxonomy" id="412755"/>
    <lineage>
        <taxon>unclassified sequences</taxon>
        <taxon>metagenomes</taxon>
        <taxon>ecological metagenomes</taxon>
    </lineage>
</organism>
<feature type="domain" description="PIN" evidence="6">
    <location>
        <begin position="5"/>
        <end position="127"/>
    </location>
</feature>
<evidence type="ECO:0000256" key="4">
    <source>
        <dbReference type="ARBA" id="ARBA00022801"/>
    </source>
</evidence>
<dbReference type="InterPro" id="IPR029060">
    <property type="entry name" value="PIN-like_dom_sf"/>
</dbReference>
<dbReference type="GO" id="GO:0004540">
    <property type="term" value="F:RNA nuclease activity"/>
    <property type="evidence" value="ECO:0007669"/>
    <property type="project" value="InterPro"/>
</dbReference>
<dbReference type="SUPFAM" id="SSF88723">
    <property type="entry name" value="PIN domain-like"/>
    <property type="match status" value="1"/>
</dbReference>
<evidence type="ECO:0000256" key="2">
    <source>
        <dbReference type="ARBA" id="ARBA00022722"/>
    </source>
</evidence>
<dbReference type="GO" id="GO:0016787">
    <property type="term" value="F:hydrolase activity"/>
    <property type="evidence" value="ECO:0007669"/>
    <property type="project" value="UniProtKB-KW"/>
</dbReference>
<dbReference type="InterPro" id="IPR044153">
    <property type="entry name" value="PIN_Pae0151-like"/>
</dbReference>
<dbReference type="GO" id="GO:0046872">
    <property type="term" value="F:metal ion binding"/>
    <property type="evidence" value="ECO:0007669"/>
    <property type="project" value="UniProtKB-KW"/>
</dbReference>
<dbReference type="PANTHER" id="PTHR35901:SF1">
    <property type="entry name" value="EXONUCLEASE VAPC9"/>
    <property type="match status" value="1"/>
</dbReference>